<dbReference type="Proteomes" id="UP000198748">
    <property type="component" value="Unassembled WGS sequence"/>
</dbReference>
<evidence type="ECO:0000313" key="2">
    <source>
        <dbReference type="EMBL" id="SDG65543.1"/>
    </source>
</evidence>
<dbReference type="EMBL" id="FNAN01000021">
    <property type="protein sequence ID" value="SDG65543.1"/>
    <property type="molecule type" value="Genomic_DNA"/>
</dbReference>
<name>A0A1G7W0T1_9BACT</name>
<accession>A0A1G7W0T1</accession>
<proteinExistence type="predicted"/>
<organism evidence="2 3">
    <name type="scientific">Dyadobacter soli</name>
    <dbReference type="NCBI Taxonomy" id="659014"/>
    <lineage>
        <taxon>Bacteria</taxon>
        <taxon>Pseudomonadati</taxon>
        <taxon>Bacteroidota</taxon>
        <taxon>Cytophagia</taxon>
        <taxon>Cytophagales</taxon>
        <taxon>Spirosomataceae</taxon>
        <taxon>Dyadobacter</taxon>
    </lineage>
</organism>
<evidence type="ECO:0000259" key="1">
    <source>
        <dbReference type="Pfam" id="PF24726"/>
    </source>
</evidence>
<protein>
    <recommendedName>
        <fullName evidence="1">DUF7678 domain-containing protein</fullName>
    </recommendedName>
</protein>
<gene>
    <name evidence="2" type="ORF">SAMN04487996_12171</name>
</gene>
<evidence type="ECO:0000313" key="3">
    <source>
        <dbReference type="Proteomes" id="UP000198748"/>
    </source>
</evidence>
<dbReference type="AlphaFoldDB" id="A0A1G7W0T1"/>
<sequence>MVKQKVYRKHIQLTDFQIKKLYELSEFDGVDPAEHAMRAIDAYLKSKKTDVPVKSQAQIRTKVKDQSNDPQIEGAVWLSGTVNQYEFSALILKTPAKTAMEKSRISKLSIWDPAIRKATNNFIGACIVNYDRGWDIRPSRRAEVYYHPVKALLDEFIASHQ</sequence>
<reference evidence="3" key="1">
    <citation type="submission" date="2016-10" db="EMBL/GenBank/DDBJ databases">
        <authorList>
            <person name="Varghese N."/>
            <person name="Submissions S."/>
        </authorList>
    </citation>
    <scope>NUCLEOTIDE SEQUENCE [LARGE SCALE GENOMIC DNA]</scope>
    <source>
        <strain evidence="3">DSM 25329</strain>
    </source>
</reference>
<dbReference type="RefSeq" id="WP_090156581.1">
    <property type="nucleotide sequence ID" value="NZ_FNAN01000021.1"/>
</dbReference>
<dbReference type="Pfam" id="PF24726">
    <property type="entry name" value="DUF7678"/>
    <property type="match status" value="1"/>
</dbReference>
<dbReference type="InterPro" id="IPR056095">
    <property type="entry name" value="DUF7678"/>
</dbReference>
<keyword evidence="3" id="KW-1185">Reference proteome</keyword>
<dbReference type="OrthoDB" id="1669335at2"/>
<feature type="domain" description="DUF7678" evidence="1">
    <location>
        <begin position="77"/>
        <end position="152"/>
    </location>
</feature>